<dbReference type="EMBL" id="MAJD01000001">
    <property type="protein sequence ID" value="OBX35814.1"/>
    <property type="molecule type" value="Genomic_DNA"/>
</dbReference>
<gene>
    <name evidence="1" type="ORF">A8U91_00148</name>
</gene>
<protein>
    <recommendedName>
        <fullName evidence="3">DUF1501 domain-containing protein</fullName>
    </recommendedName>
</protein>
<evidence type="ECO:0000313" key="2">
    <source>
        <dbReference type="Proteomes" id="UP000092504"/>
    </source>
</evidence>
<sequence>MLNRRQFLARLAGGCSLLLWPGVTTLADGARQPQRLLVVLLRGAMDGLAAVPSYGEPRFEELRGELAFPGQGQEAMYRLDDTFALHPSLGFCHQLFRRQEFAVVHACGLPYTGRSHFDAQDCLENGSDSPDGSRTGWLNRTVGELQGQEGLSISSARPLLVRGDAPFMTWSPTPGKHGPEDLAKRVADLYAEDARLSEPFAQALLSQQIVPDGRGGGGQLAGVMQSAGRFLSAENAPRIAMVQDGGWDTHARQNAVLKRKLKGLDAGMKRLQATLGDDWRHTAVVVVTEFGRTVGINGTRGTDHGTASSVLLAGGAVKGGKVHGDWPGLSRLRDNRDLIAAQDMRSVLKGVLRDHLNIDVQALDARVFPDSRDARPLDGLIV</sequence>
<dbReference type="Pfam" id="PF07394">
    <property type="entry name" value="DUF1501"/>
    <property type="match status" value="1"/>
</dbReference>
<name>A0A1B8P0P2_HALEL</name>
<dbReference type="PANTHER" id="PTHR43737:SF1">
    <property type="entry name" value="DUF1501 DOMAIN-CONTAINING PROTEIN"/>
    <property type="match status" value="1"/>
</dbReference>
<organism evidence="1 2">
    <name type="scientific">Halomonas elongata</name>
    <dbReference type="NCBI Taxonomy" id="2746"/>
    <lineage>
        <taxon>Bacteria</taxon>
        <taxon>Pseudomonadati</taxon>
        <taxon>Pseudomonadota</taxon>
        <taxon>Gammaproteobacteria</taxon>
        <taxon>Oceanospirillales</taxon>
        <taxon>Halomonadaceae</taxon>
        <taxon>Halomonas</taxon>
    </lineage>
</organism>
<proteinExistence type="predicted"/>
<evidence type="ECO:0000313" key="1">
    <source>
        <dbReference type="EMBL" id="OBX35814.1"/>
    </source>
</evidence>
<dbReference type="PANTHER" id="PTHR43737">
    <property type="entry name" value="BLL7424 PROTEIN"/>
    <property type="match status" value="1"/>
</dbReference>
<accession>A0A1B8P0P2</accession>
<comment type="caution">
    <text evidence="1">The sequence shown here is derived from an EMBL/GenBank/DDBJ whole genome shotgun (WGS) entry which is preliminary data.</text>
</comment>
<reference evidence="1 2" key="1">
    <citation type="submission" date="2016-06" db="EMBL/GenBank/DDBJ databases">
        <title>Genome sequence of halotolerant plant growth promoting strain of Halomonas elongata HEK1 isolated from salterns of Rann of Kutch, Gujarat, India.</title>
        <authorList>
            <person name="Gaba S."/>
            <person name="Singh R.N."/>
            <person name="Abrol S."/>
            <person name="Kaushik R."/>
            <person name="Saxena A.K."/>
        </authorList>
    </citation>
    <scope>NUCLEOTIDE SEQUENCE [LARGE SCALE GENOMIC DNA]</scope>
    <source>
        <strain evidence="1 2">HEK1</strain>
    </source>
</reference>
<evidence type="ECO:0008006" key="3">
    <source>
        <dbReference type="Google" id="ProtNLM"/>
    </source>
</evidence>
<dbReference type="Proteomes" id="UP000092504">
    <property type="component" value="Unassembled WGS sequence"/>
</dbReference>
<dbReference type="InterPro" id="IPR010869">
    <property type="entry name" value="DUF1501"/>
</dbReference>
<dbReference type="PATRIC" id="fig|2746.7.peg.158"/>
<dbReference type="AlphaFoldDB" id="A0A1B8P0P2"/>